<gene>
    <name evidence="1" type="ordered locus">Mesil_3020</name>
</gene>
<dbReference type="HOGENOM" id="CLU_062004_0_0_0"/>
<dbReference type="RefSeq" id="WP_013159390.1">
    <property type="nucleotide sequence ID" value="NC_014212.1"/>
</dbReference>
<dbReference type="PANTHER" id="PTHR42110">
    <property type="entry name" value="L-ASPARAGINASE, PUTATIVE (AFU_ORTHOLOGUE AFUA_3G11890)-RELATED"/>
    <property type="match status" value="1"/>
</dbReference>
<proteinExistence type="predicted"/>
<protein>
    <submittedName>
        <fullName evidence="1">Asparaginase</fullName>
        <ecNumber evidence="1">3.5.1.1</ecNumber>
    </submittedName>
</protein>
<dbReference type="AlphaFoldDB" id="D7BDN8"/>
<organism evidence="1 2">
    <name type="scientific">Allomeiothermus silvanus (strain ATCC 700542 / DSM 9946 / NBRC 106475 / NCIMB 13440 / VI-R2)</name>
    <name type="common">Thermus silvanus</name>
    <dbReference type="NCBI Taxonomy" id="526227"/>
    <lineage>
        <taxon>Bacteria</taxon>
        <taxon>Thermotogati</taxon>
        <taxon>Deinococcota</taxon>
        <taxon>Deinococci</taxon>
        <taxon>Thermales</taxon>
        <taxon>Thermaceae</taxon>
        <taxon>Allomeiothermus</taxon>
    </lineage>
</organism>
<dbReference type="KEGG" id="msv:Mesil_3020"/>
<dbReference type="EC" id="3.5.1.1" evidence="1"/>
<keyword evidence="1" id="KW-0378">Hydrolase</keyword>
<dbReference type="STRING" id="526227.Mesil_3020"/>
<name>D7BDN8_ALLS1</name>
<accession>D7BDN8</accession>
<sequence length="331" mass="36260">MQPYVYAYRGPEIENRHRVSLAVVNREGKLLAAGGDPRLLAHMRSSAKPFQAQALFQTGAMRRFGFGSEELALAISSHDGTPRHTEIAARMLERIGLDPSYLACGVHAPFSRAARRELQDHQQKPTVLHNNCSGKHSGMLAAAVALGADPHGYELPQHPVQQLIFQTVRELSGVSEIPYGVDGCSVPTFALPLDRAAWMFTQLAEPALAPQPYREGLEAAYSAMRQHPDLIAGPESIDTVLMQLVPGLAAKRGADGYYGMALRETKWGPIGITLKVEDGSVMAREPAVVQLLELLGVLDPSTPLEWRRPVIKNVKGLEVGYYQARLELVWS</sequence>
<reference evidence="1 2" key="1">
    <citation type="journal article" date="2010" name="Stand. Genomic Sci.">
        <title>Complete genome sequence of Meiothermus silvanus type strain (VI-R2).</title>
        <authorList>
            <person name="Sikorski J."/>
            <person name="Tindall B.J."/>
            <person name="Lowry S."/>
            <person name="Lucas S."/>
            <person name="Nolan M."/>
            <person name="Copeland A."/>
            <person name="Glavina Del Rio T."/>
            <person name="Tice H."/>
            <person name="Cheng J.F."/>
            <person name="Han C."/>
            <person name="Pitluck S."/>
            <person name="Liolios K."/>
            <person name="Ivanova N."/>
            <person name="Mavromatis K."/>
            <person name="Mikhailova N."/>
            <person name="Pati A."/>
            <person name="Goodwin L."/>
            <person name="Chen A."/>
            <person name="Palaniappan K."/>
            <person name="Land M."/>
            <person name="Hauser L."/>
            <person name="Chang Y.J."/>
            <person name="Jeffries C.D."/>
            <person name="Rohde M."/>
            <person name="Goker M."/>
            <person name="Woyke T."/>
            <person name="Bristow J."/>
            <person name="Eisen J.A."/>
            <person name="Markowitz V."/>
            <person name="Hugenholtz P."/>
            <person name="Kyrpides N.C."/>
            <person name="Klenk H.P."/>
            <person name="Lapidus A."/>
        </authorList>
    </citation>
    <scope>NUCLEOTIDE SEQUENCE [LARGE SCALE GENOMIC DNA]</scope>
    <source>
        <strain evidence="2">ATCC 700542 / DSM 9946 / VI-R2</strain>
    </source>
</reference>
<evidence type="ECO:0000313" key="1">
    <source>
        <dbReference type="EMBL" id="ADH64858.1"/>
    </source>
</evidence>
<dbReference type="InterPro" id="IPR010349">
    <property type="entry name" value="Asparaginase_II"/>
</dbReference>
<evidence type="ECO:0000313" key="2">
    <source>
        <dbReference type="Proteomes" id="UP000001916"/>
    </source>
</evidence>
<dbReference type="PANTHER" id="PTHR42110:SF1">
    <property type="entry name" value="L-ASPARAGINASE, PUTATIVE (AFU_ORTHOLOGUE AFUA_3G11890)-RELATED"/>
    <property type="match status" value="1"/>
</dbReference>
<dbReference type="eggNOG" id="COG4448">
    <property type="taxonomic scope" value="Bacteria"/>
</dbReference>
<dbReference type="EMBL" id="CP002042">
    <property type="protein sequence ID" value="ADH64858.1"/>
    <property type="molecule type" value="Genomic_DNA"/>
</dbReference>
<dbReference type="GO" id="GO:0004067">
    <property type="term" value="F:asparaginase activity"/>
    <property type="evidence" value="ECO:0007669"/>
    <property type="project" value="UniProtKB-EC"/>
</dbReference>
<keyword evidence="2" id="KW-1185">Reference proteome</keyword>
<dbReference type="Proteomes" id="UP000001916">
    <property type="component" value="Chromosome"/>
</dbReference>
<dbReference type="OrthoDB" id="9770793at2"/>
<dbReference type="Pfam" id="PF06089">
    <property type="entry name" value="Asparaginase_II"/>
    <property type="match status" value="1"/>
</dbReference>